<dbReference type="EMBL" id="CALOZG010000027">
    <property type="protein sequence ID" value="CAH4032152.1"/>
    <property type="molecule type" value="Genomic_DNA"/>
</dbReference>
<evidence type="ECO:0000256" key="1">
    <source>
        <dbReference type="SAM" id="MobiDB-lite"/>
    </source>
</evidence>
<accession>A0A9P0TII5</accession>
<dbReference type="Proteomes" id="UP001152562">
    <property type="component" value="Unassembled WGS sequence"/>
</dbReference>
<keyword evidence="3" id="KW-1185">Reference proteome</keyword>
<proteinExistence type="predicted"/>
<sequence>MIIAISKAIKFSLKSFLFCNSFVLSKKLRTTPWHQINQILTDNTGGSRNRESSGDCKKPCDDSCDARSPHGRYRRLRGPRPPRITPSHRATQPTHL</sequence>
<dbReference type="AlphaFoldDB" id="A0A9P0TII5"/>
<feature type="region of interest" description="Disordered" evidence="1">
    <location>
        <begin position="40"/>
        <end position="96"/>
    </location>
</feature>
<evidence type="ECO:0000313" key="3">
    <source>
        <dbReference type="Proteomes" id="UP001152562"/>
    </source>
</evidence>
<reference evidence="2" key="1">
    <citation type="submission" date="2022-05" db="EMBL/GenBank/DDBJ databases">
        <authorList>
            <person name="Okamura Y."/>
        </authorList>
    </citation>
    <scope>NUCLEOTIDE SEQUENCE</scope>
</reference>
<feature type="compositionally biased region" description="Basic residues" evidence="1">
    <location>
        <begin position="69"/>
        <end position="80"/>
    </location>
</feature>
<name>A0A9P0TII5_PIEBR</name>
<comment type="caution">
    <text evidence="2">The sequence shown here is derived from an EMBL/GenBank/DDBJ whole genome shotgun (WGS) entry which is preliminary data.</text>
</comment>
<protein>
    <submittedName>
        <fullName evidence="2">Uncharacterized protein</fullName>
    </submittedName>
</protein>
<organism evidence="2 3">
    <name type="scientific">Pieris brassicae</name>
    <name type="common">White butterfly</name>
    <name type="synonym">Large white butterfly</name>
    <dbReference type="NCBI Taxonomy" id="7116"/>
    <lineage>
        <taxon>Eukaryota</taxon>
        <taxon>Metazoa</taxon>
        <taxon>Ecdysozoa</taxon>
        <taxon>Arthropoda</taxon>
        <taxon>Hexapoda</taxon>
        <taxon>Insecta</taxon>
        <taxon>Pterygota</taxon>
        <taxon>Neoptera</taxon>
        <taxon>Endopterygota</taxon>
        <taxon>Lepidoptera</taxon>
        <taxon>Glossata</taxon>
        <taxon>Ditrysia</taxon>
        <taxon>Papilionoidea</taxon>
        <taxon>Pieridae</taxon>
        <taxon>Pierinae</taxon>
        <taxon>Pieris</taxon>
    </lineage>
</organism>
<gene>
    <name evidence="2" type="ORF">PIBRA_LOCUS8575</name>
</gene>
<evidence type="ECO:0000313" key="2">
    <source>
        <dbReference type="EMBL" id="CAH4032152.1"/>
    </source>
</evidence>
<feature type="compositionally biased region" description="Basic and acidic residues" evidence="1">
    <location>
        <begin position="48"/>
        <end position="68"/>
    </location>
</feature>